<keyword evidence="3" id="KW-1185">Reference proteome</keyword>
<feature type="region of interest" description="Disordered" evidence="1">
    <location>
        <begin position="179"/>
        <end position="229"/>
    </location>
</feature>
<evidence type="ECO:0000256" key="1">
    <source>
        <dbReference type="SAM" id="MobiDB-lite"/>
    </source>
</evidence>
<dbReference type="EMBL" id="HE978317">
    <property type="protein sequence ID" value="CCK70042.1"/>
    <property type="molecule type" value="Genomic_DNA"/>
</dbReference>
<feature type="compositionally biased region" description="Basic and acidic residues" evidence="1">
    <location>
        <begin position="132"/>
        <end position="151"/>
    </location>
</feature>
<dbReference type="GeneID" id="34525731"/>
<evidence type="ECO:0000313" key="3">
    <source>
        <dbReference type="Proteomes" id="UP000006310"/>
    </source>
</evidence>
<feature type="compositionally biased region" description="Polar residues" evidence="1">
    <location>
        <begin position="185"/>
        <end position="204"/>
    </location>
</feature>
<feature type="compositionally biased region" description="Polar residues" evidence="1">
    <location>
        <begin position="219"/>
        <end position="228"/>
    </location>
</feature>
<dbReference type="OrthoDB" id="4063473at2759"/>
<reference evidence="3" key="2">
    <citation type="submission" date="2012-08" db="EMBL/GenBank/DDBJ databases">
        <title>Genome sequence of Kazachstania naganishii.</title>
        <authorList>
            <person name="Gordon J.L."/>
            <person name="Armisen D."/>
            <person name="Proux-Wera E."/>
            <person name="OhEigeartaigh S.S."/>
            <person name="Byrne K.P."/>
            <person name="Wolfe K.H."/>
        </authorList>
    </citation>
    <scope>NUCLEOTIDE SEQUENCE [LARGE SCALE GENOMIC DNA]</scope>
    <source>
        <strain evidence="3">ATCC MYA-139 / BCRC 22969 / CBS 8797 / CCRC 22969 / KCTC 17520 / NBRC 10181 / NCYC 3082</strain>
    </source>
</reference>
<proteinExistence type="predicted"/>
<reference evidence="2 3" key="1">
    <citation type="journal article" date="2011" name="Proc. Natl. Acad. Sci. U.S.A.">
        <title>Evolutionary erosion of yeast sex chromosomes by mating-type switching accidents.</title>
        <authorList>
            <person name="Gordon J.L."/>
            <person name="Armisen D."/>
            <person name="Proux-Wera E."/>
            <person name="Oheigeartaigh S.S."/>
            <person name="Byrne K.P."/>
            <person name="Wolfe K.H."/>
        </authorList>
    </citation>
    <scope>NUCLEOTIDE SEQUENCE [LARGE SCALE GENOMIC DNA]</scope>
    <source>
        <strain evidence="3">ATCC MYA-139 / BCRC 22969 / CBS 8797 / CCRC 22969 / KCTC 17520 / NBRC 10181 / NCYC 3082</strain>
    </source>
</reference>
<gene>
    <name evidence="2" type="primary">KNAG0D02930</name>
    <name evidence="2" type="ordered locus">KNAG_0D02930</name>
</gene>
<organism evidence="2 3">
    <name type="scientific">Huiozyma naganishii (strain ATCC MYA-139 / BCRC 22969 / CBS 8797 / KCTC 17520 / NBRC 10181 / NCYC 3082 / Yp74L-3)</name>
    <name type="common">Yeast</name>
    <name type="synonym">Kazachstania naganishii</name>
    <dbReference type="NCBI Taxonomy" id="1071383"/>
    <lineage>
        <taxon>Eukaryota</taxon>
        <taxon>Fungi</taxon>
        <taxon>Dikarya</taxon>
        <taxon>Ascomycota</taxon>
        <taxon>Saccharomycotina</taxon>
        <taxon>Saccharomycetes</taxon>
        <taxon>Saccharomycetales</taxon>
        <taxon>Saccharomycetaceae</taxon>
        <taxon>Huiozyma</taxon>
    </lineage>
</organism>
<dbReference type="HOGENOM" id="CLU_070156_0_0_1"/>
<dbReference type="eggNOG" id="ENOG502S7KF">
    <property type="taxonomic scope" value="Eukaryota"/>
</dbReference>
<dbReference type="RefSeq" id="XP_022464288.1">
    <property type="nucleotide sequence ID" value="XM_022607721.1"/>
</dbReference>
<protein>
    <submittedName>
        <fullName evidence="2">Uncharacterized protein</fullName>
    </submittedName>
</protein>
<evidence type="ECO:0000313" key="2">
    <source>
        <dbReference type="EMBL" id="CCK70042.1"/>
    </source>
</evidence>
<dbReference type="KEGG" id="kng:KNAG_0D02930"/>
<feature type="region of interest" description="Disordered" evidence="1">
    <location>
        <begin position="87"/>
        <end position="151"/>
    </location>
</feature>
<dbReference type="Proteomes" id="UP000006310">
    <property type="component" value="Chromosome 4"/>
</dbReference>
<dbReference type="STRING" id="1071383.J7RY47"/>
<sequence length="329" mass="37339">MNTPSKTRLLTADASEVITPFKERALEEQRLRETLLLSLTPGLQRRVGYQDSLRPLQENPRDTRLFLRDLSLALEARDRRQNLASKLGDALKDTDDEDDQEQDQLREIVQFSPPGSPRTSARSDQQTEEGDVESRMDEAVEPEVRTTESPKRLSQLIFSQLKGLERATKVRKIEPINIADVDPGSRNTQTNFGPQTPLHYSSQIGHDPVTDDNPASVGPNATTPSPETQIRHDDASLHYDDAAYEIPESVTPAFKHSPAWNGRVSVTPDSRKPMRGSHDVPNWDGVIAYLSRYTTVPRDVSIRDVYELCCQYMTLEQMNKLDREWFPMK</sequence>
<name>J7RY47_HUIN7</name>
<accession>J7RY47</accession>
<dbReference type="AlphaFoldDB" id="J7RY47"/>